<dbReference type="RefSeq" id="WP_337311650.1">
    <property type="nucleotide sequence ID" value="NZ_JAEKNS010000094.1"/>
</dbReference>
<dbReference type="AlphaFoldDB" id="A0A2W6ARQ5"/>
<dbReference type="InterPro" id="IPR013216">
    <property type="entry name" value="Methyltransf_11"/>
</dbReference>
<dbReference type="CDD" id="cd02440">
    <property type="entry name" value="AdoMet_MTases"/>
    <property type="match status" value="1"/>
</dbReference>
<dbReference type="InterPro" id="IPR052356">
    <property type="entry name" value="Thiol_S-MT"/>
</dbReference>
<evidence type="ECO:0000313" key="2">
    <source>
        <dbReference type="EMBL" id="MBJ7594972.1"/>
    </source>
</evidence>
<dbReference type="Proteomes" id="UP000606991">
    <property type="component" value="Unassembled WGS sequence"/>
</dbReference>
<keyword evidence="3" id="KW-0489">Methyltransferase</keyword>
<accession>A0A2W6ARQ5</accession>
<evidence type="ECO:0000313" key="4">
    <source>
        <dbReference type="Proteomes" id="UP000248724"/>
    </source>
</evidence>
<evidence type="ECO:0000313" key="5">
    <source>
        <dbReference type="Proteomes" id="UP000606991"/>
    </source>
</evidence>
<dbReference type="GO" id="GO:0008757">
    <property type="term" value="F:S-adenosylmethionine-dependent methyltransferase activity"/>
    <property type="evidence" value="ECO:0007669"/>
    <property type="project" value="InterPro"/>
</dbReference>
<protein>
    <submittedName>
        <fullName evidence="2">Class I SAM-dependent methyltransferase</fullName>
    </submittedName>
    <submittedName>
        <fullName evidence="3">Methyltransferase type 11</fullName>
    </submittedName>
</protein>
<sequence>MSSAKRSHLAGWLTGKGIELGALHQPLAVPPGVEVEYVDRLSVADLRRQYPELAALDLVPVAHIGSAENLADVTDSSMDFVVACHVLEHIEDPTRALREIHRVLRDGGIFFCALPEPRVTFDRERQPTTMEHLVRDHADGSTSRREHFVDWVENVERHQPWWATDRPDPEERVQLLLEMDYSIHFHVWRPDTFVDYLGAVRRRDGIEFELLDFAGCEPGVDDEFIFILRKGVAPVPVTAPSLTRPWTGSAPASGAVPAAHPQGARQAVREAVRAGRVAAASVRAAGQRRLQRARSGH</sequence>
<dbReference type="Pfam" id="PF08241">
    <property type="entry name" value="Methyltransf_11"/>
    <property type="match status" value="1"/>
</dbReference>
<dbReference type="PANTHER" id="PTHR45036:SF1">
    <property type="entry name" value="METHYLTRANSFERASE LIKE 7A"/>
    <property type="match status" value="1"/>
</dbReference>
<dbReference type="Gene3D" id="3.40.50.150">
    <property type="entry name" value="Vaccinia Virus protein VP39"/>
    <property type="match status" value="1"/>
</dbReference>
<dbReference type="Proteomes" id="UP000248724">
    <property type="component" value="Unassembled WGS sequence"/>
</dbReference>
<proteinExistence type="predicted"/>
<reference evidence="3 4" key="1">
    <citation type="journal article" date="2017" name="Nature">
        <title>Atmospheric trace gases support primary production in Antarctic desert surface soil.</title>
        <authorList>
            <person name="Ji M."/>
            <person name="Greening C."/>
            <person name="Vanwonterghem I."/>
            <person name="Carere C.R."/>
            <person name="Bay S.K."/>
            <person name="Steen J.A."/>
            <person name="Montgomery K."/>
            <person name="Lines T."/>
            <person name="Beardall J."/>
            <person name="van Dorst J."/>
            <person name="Snape I."/>
            <person name="Stott M.B."/>
            <person name="Hugenholtz P."/>
            <person name="Ferrari B.C."/>
        </authorList>
    </citation>
    <scope>NUCLEOTIDE SEQUENCE [LARGE SCALE GENOMIC DNA]</scope>
    <source>
        <strain evidence="3">RRmetagenome_bin12</strain>
    </source>
</reference>
<feature type="domain" description="Methyltransferase type 11" evidence="1">
    <location>
        <begin position="62"/>
        <end position="112"/>
    </location>
</feature>
<reference evidence="2 5" key="3">
    <citation type="submission" date="2020-10" db="EMBL/GenBank/DDBJ databases">
        <title>Ca. Dormibacterota MAGs.</title>
        <authorList>
            <person name="Montgomery K."/>
        </authorList>
    </citation>
    <scope>NUCLEOTIDE SEQUENCE [LARGE SCALE GENOMIC DNA]</scope>
    <source>
        <strain evidence="2">SC8812_S17_18</strain>
    </source>
</reference>
<name>A0A2W6ARQ5_9BACT</name>
<dbReference type="GO" id="GO:0032259">
    <property type="term" value="P:methylation"/>
    <property type="evidence" value="ECO:0007669"/>
    <property type="project" value="UniProtKB-KW"/>
</dbReference>
<dbReference type="SUPFAM" id="SSF53335">
    <property type="entry name" value="S-adenosyl-L-methionine-dependent methyltransferases"/>
    <property type="match status" value="1"/>
</dbReference>
<dbReference type="InterPro" id="IPR029063">
    <property type="entry name" value="SAM-dependent_MTases_sf"/>
</dbReference>
<dbReference type="PANTHER" id="PTHR45036">
    <property type="entry name" value="METHYLTRANSFERASE LIKE 7B"/>
    <property type="match status" value="1"/>
</dbReference>
<organism evidence="3 4">
    <name type="scientific">Candidatus Aeolococcus gillhamiae</name>
    <dbReference type="NCBI Taxonomy" id="3127015"/>
    <lineage>
        <taxon>Bacteria</taxon>
        <taxon>Bacillati</taxon>
        <taxon>Candidatus Dormiibacterota</taxon>
        <taxon>Candidatus Dormibacteria</taxon>
        <taxon>Candidatus Aeolococcales</taxon>
        <taxon>Candidatus Aeolococcaceae</taxon>
        <taxon>Candidatus Aeolococcus</taxon>
    </lineage>
</organism>
<dbReference type="EMBL" id="JAEKNS010000094">
    <property type="protein sequence ID" value="MBJ7594972.1"/>
    <property type="molecule type" value="Genomic_DNA"/>
</dbReference>
<evidence type="ECO:0000313" key="3">
    <source>
        <dbReference type="EMBL" id="PZR80481.1"/>
    </source>
</evidence>
<evidence type="ECO:0000259" key="1">
    <source>
        <dbReference type="Pfam" id="PF08241"/>
    </source>
</evidence>
<keyword evidence="3" id="KW-0808">Transferase</keyword>
<accession>A0A934JU04</accession>
<reference evidence="3" key="2">
    <citation type="submission" date="2018-05" db="EMBL/GenBank/DDBJ databases">
        <authorList>
            <person name="Ferrari B."/>
        </authorList>
    </citation>
    <scope>NUCLEOTIDE SEQUENCE</scope>
    <source>
        <strain evidence="3">RRmetagenome_bin12</strain>
    </source>
</reference>
<comment type="caution">
    <text evidence="3">The sequence shown here is derived from an EMBL/GenBank/DDBJ whole genome shotgun (WGS) entry which is preliminary data.</text>
</comment>
<gene>
    <name evidence="3" type="ORF">DLM65_07960</name>
    <name evidence="2" type="ORF">JF886_08965</name>
</gene>
<dbReference type="EMBL" id="QHBU01000151">
    <property type="protein sequence ID" value="PZR80481.1"/>
    <property type="molecule type" value="Genomic_DNA"/>
</dbReference>